<dbReference type="PANTHER" id="PTHR21716:SF53">
    <property type="entry name" value="PERMEASE PERM-RELATED"/>
    <property type="match status" value="1"/>
</dbReference>
<evidence type="ECO:0000313" key="11">
    <source>
        <dbReference type="Proteomes" id="UP000204221"/>
    </source>
</evidence>
<dbReference type="RefSeq" id="WP_093943971.1">
    <property type="nucleotide sequence ID" value="NZ_CP022521.1"/>
</dbReference>
<gene>
    <name evidence="10" type="ORF">AHOG_27805</name>
</gene>
<protein>
    <submittedName>
        <fullName evidence="10">Pheromone autoinducer 2 transporter</fullName>
    </submittedName>
</protein>
<keyword evidence="5 9" id="KW-0812">Transmembrane</keyword>
<comment type="similarity">
    <text evidence="2">Belongs to the autoinducer-2 exporter (AI-2E) (TC 2.A.86) family.</text>
</comment>
<evidence type="ECO:0000256" key="5">
    <source>
        <dbReference type="ARBA" id="ARBA00022692"/>
    </source>
</evidence>
<evidence type="ECO:0000313" key="10">
    <source>
        <dbReference type="EMBL" id="ASO23158.1"/>
    </source>
</evidence>
<keyword evidence="4" id="KW-1003">Cell membrane</keyword>
<dbReference type="AlphaFoldDB" id="A0A221WAQ2"/>
<evidence type="ECO:0000256" key="9">
    <source>
        <dbReference type="SAM" id="Phobius"/>
    </source>
</evidence>
<dbReference type="Pfam" id="PF01594">
    <property type="entry name" value="AI-2E_transport"/>
    <property type="match status" value="1"/>
</dbReference>
<feature type="compositionally biased region" description="Basic residues" evidence="8">
    <location>
        <begin position="386"/>
        <end position="396"/>
    </location>
</feature>
<feature type="transmembrane region" description="Helical" evidence="9">
    <location>
        <begin position="47"/>
        <end position="65"/>
    </location>
</feature>
<keyword evidence="11" id="KW-1185">Reference proteome</keyword>
<evidence type="ECO:0000256" key="2">
    <source>
        <dbReference type="ARBA" id="ARBA00009773"/>
    </source>
</evidence>
<feature type="transmembrane region" description="Helical" evidence="9">
    <location>
        <begin position="20"/>
        <end position="41"/>
    </location>
</feature>
<feature type="transmembrane region" description="Helical" evidence="9">
    <location>
        <begin position="246"/>
        <end position="265"/>
    </location>
</feature>
<dbReference type="PANTHER" id="PTHR21716">
    <property type="entry name" value="TRANSMEMBRANE PROTEIN"/>
    <property type="match status" value="1"/>
</dbReference>
<feature type="transmembrane region" description="Helical" evidence="9">
    <location>
        <begin position="316"/>
        <end position="343"/>
    </location>
</feature>
<feature type="region of interest" description="Disordered" evidence="8">
    <location>
        <begin position="353"/>
        <end position="405"/>
    </location>
</feature>
<evidence type="ECO:0000256" key="4">
    <source>
        <dbReference type="ARBA" id="ARBA00022475"/>
    </source>
</evidence>
<organism evidence="10 11">
    <name type="scientific">Actinoalloteichus hoggarensis</name>
    <dbReference type="NCBI Taxonomy" id="1470176"/>
    <lineage>
        <taxon>Bacteria</taxon>
        <taxon>Bacillati</taxon>
        <taxon>Actinomycetota</taxon>
        <taxon>Actinomycetes</taxon>
        <taxon>Pseudonocardiales</taxon>
        <taxon>Pseudonocardiaceae</taxon>
        <taxon>Actinoalloteichus</taxon>
    </lineage>
</organism>
<dbReference type="GO" id="GO:0005886">
    <property type="term" value="C:plasma membrane"/>
    <property type="evidence" value="ECO:0007669"/>
    <property type="project" value="UniProtKB-SubCell"/>
</dbReference>
<dbReference type="GO" id="GO:0055085">
    <property type="term" value="P:transmembrane transport"/>
    <property type="evidence" value="ECO:0007669"/>
    <property type="project" value="TreeGrafter"/>
</dbReference>
<dbReference type="OrthoDB" id="9784366at2"/>
<evidence type="ECO:0000256" key="3">
    <source>
        <dbReference type="ARBA" id="ARBA00022448"/>
    </source>
</evidence>
<comment type="subcellular location">
    <subcellularLocation>
        <location evidence="1">Cell membrane</location>
        <topology evidence="1">Multi-pass membrane protein</topology>
    </subcellularLocation>
</comment>
<dbReference type="InterPro" id="IPR002549">
    <property type="entry name" value="AI-2E-like"/>
</dbReference>
<evidence type="ECO:0000256" key="6">
    <source>
        <dbReference type="ARBA" id="ARBA00022989"/>
    </source>
</evidence>
<accession>A0A221WAQ2</accession>
<feature type="transmembrane region" description="Helical" evidence="9">
    <location>
        <begin position="77"/>
        <end position="101"/>
    </location>
</feature>
<keyword evidence="3" id="KW-0813">Transport</keyword>
<name>A0A221WAQ2_9PSEU</name>
<feature type="transmembrane region" description="Helical" evidence="9">
    <location>
        <begin position="272"/>
        <end position="296"/>
    </location>
</feature>
<proteinExistence type="inferred from homology"/>
<keyword evidence="7 9" id="KW-0472">Membrane</keyword>
<keyword evidence="6 9" id="KW-1133">Transmembrane helix</keyword>
<evidence type="ECO:0000256" key="7">
    <source>
        <dbReference type="ARBA" id="ARBA00023136"/>
    </source>
</evidence>
<feature type="transmembrane region" description="Helical" evidence="9">
    <location>
        <begin position="167"/>
        <end position="185"/>
    </location>
</feature>
<dbReference type="KEGG" id="ahg:AHOG_27805"/>
<reference evidence="10 11" key="1">
    <citation type="submission" date="2017-07" db="EMBL/GenBank/DDBJ databases">
        <title>Complete genome sequence of Actinoalloteichus hoggarensis DSM 45943, type strain of Actinoalloteichus hoggarensis.</title>
        <authorList>
            <person name="Ruckert C."/>
            <person name="Nouioui I."/>
            <person name="Willmese J."/>
            <person name="van Wezel G."/>
            <person name="Klenk H.-P."/>
            <person name="Kalinowski J."/>
            <person name="Zotchev S.B."/>
        </authorList>
    </citation>
    <scope>NUCLEOTIDE SEQUENCE [LARGE SCALE GENOMIC DNA]</scope>
    <source>
        <strain evidence="10 11">DSM 45943</strain>
    </source>
</reference>
<feature type="transmembrane region" description="Helical" evidence="9">
    <location>
        <begin position="218"/>
        <end position="240"/>
    </location>
</feature>
<evidence type="ECO:0000256" key="1">
    <source>
        <dbReference type="ARBA" id="ARBA00004651"/>
    </source>
</evidence>
<sequence>MKQTSQDPVDSSVPRGLQVAGAVCWRLLIIAAALWVLMWIVVATRVVVIPIAVALLLSALMAPAVNRLTRSGVPRGLAAGFVLIAGLAIVAGVLTFVISAFTDGLPEMVVRLTASVETIRSWLINGPLNLEQEQIDQFLAGLIDMIQENQEIITSGALSTAATVGELMAGILLTLFTLIFFLYDGEKIWSYLVKIVPPNVRARVHTAGTRSFRTLVGYVRATALVAVVDAVGIGIGLLILDVPLAIPLAALVFLAAFVPIIGAVLSGSVAVLVALVTVNPVTALLVLLVVLLVQQLEGHVLQPLLLGRAVRLHPLAVVLAIAVGVVQAGIAGALLVVPLLAVLNAAFKSLRQDAANEPEEEPQRPRLTLPKLHRLNPGRARAVLPRIRRPGTRRQSPKNTEQNES</sequence>
<dbReference type="Proteomes" id="UP000204221">
    <property type="component" value="Chromosome"/>
</dbReference>
<evidence type="ECO:0000256" key="8">
    <source>
        <dbReference type="SAM" id="MobiDB-lite"/>
    </source>
</evidence>
<dbReference type="EMBL" id="CP022521">
    <property type="protein sequence ID" value="ASO23158.1"/>
    <property type="molecule type" value="Genomic_DNA"/>
</dbReference>